<feature type="transmembrane region" description="Helical" evidence="1">
    <location>
        <begin position="83"/>
        <end position="104"/>
    </location>
</feature>
<keyword evidence="3" id="KW-1185">Reference proteome</keyword>
<gene>
    <name evidence="2" type="ORF">RND81_14G149900</name>
</gene>
<proteinExistence type="predicted"/>
<comment type="caution">
    <text evidence="2">The sequence shown here is derived from an EMBL/GenBank/DDBJ whole genome shotgun (WGS) entry which is preliminary data.</text>
</comment>
<evidence type="ECO:0000313" key="3">
    <source>
        <dbReference type="Proteomes" id="UP001443914"/>
    </source>
</evidence>
<protein>
    <recommendedName>
        <fullName evidence="4">Transmembrane protein</fullName>
    </recommendedName>
</protein>
<accession>A0AAW1GPY5</accession>
<reference evidence="2" key="1">
    <citation type="submission" date="2024-03" db="EMBL/GenBank/DDBJ databases">
        <title>WGS assembly of Saponaria officinalis var. Norfolk2.</title>
        <authorList>
            <person name="Jenkins J."/>
            <person name="Shu S."/>
            <person name="Grimwood J."/>
            <person name="Barry K."/>
            <person name="Goodstein D."/>
            <person name="Schmutz J."/>
            <person name="Leebens-Mack J."/>
            <person name="Osbourn A."/>
        </authorList>
    </citation>
    <scope>NUCLEOTIDE SEQUENCE [LARGE SCALE GENOMIC DNA]</scope>
    <source>
        <strain evidence="2">JIC</strain>
    </source>
</reference>
<keyword evidence="1" id="KW-0472">Membrane</keyword>
<organism evidence="2 3">
    <name type="scientific">Saponaria officinalis</name>
    <name type="common">Common soapwort</name>
    <name type="synonym">Lychnis saponaria</name>
    <dbReference type="NCBI Taxonomy" id="3572"/>
    <lineage>
        <taxon>Eukaryota</taxon>
        <taxon>Viridiplantae</taxon>
        <taxon>Streptophyta</taxon>
        <taxon>Embryophyta</taxon>
        <taxon>Tracheophyta</taxon>
        <taxon>Spermatophyta</taxon>
        <taxon>Magnoliopsida</taxon>
        <taxon>eudicotyledons</taxon>
        <taxon>Gunneridae</taxon>
        <taxon>Pentapetalae</taxon>
        <taxon>Caryophyllales</taxon>
        <taxon>Caryophyllaceae</taxon>
        <taxon>Caryophylleae</taxon>
        <taxon>Saponaria</taxon>
    </lineage>
</organism>
<evidence type="ECO:0000256" key="1">
    <source>
        <dbReference type="SAM" id="Phobius"/>
    </source>
</evidence>
<dbReference type="EMBL" id="JBDFQZ010000014">
    <property type="protein sequence ID" value="KAK9665967.1"/>
    <property type="molecule type" value="Genomic_DNA"/>
</dbReference>
<name>A0AAW1GPY5_SAPOF</name>
<feature type="transmembrane region" description="Helical" evidence="1">
    <location>
        <begin position="15"/>
        <end position="33"/>
    </location>
</feature>
<dbReference type="AlphaFoldDB" id="A0AAW1GPY5"/>
<keyword evidence="1" id="KW-0812">Transmembrane</keyword>
<keyword evidence="1" id="KW-1133">Transmembrane helix</keyword>
<feature type="transmembrane region" description="Helical" evidence="1">
    <location>
        <begin position="45"/>
        <end position="63"/>
    </location>
</feature>
<sequence length="115" mass="12983">MIGPVLGHPYDKPNSQISSLGILCLAFTTFGPNQTIEHQKPTSTSPFFVFSLSFVFSLLFPRSNHQKLNHNRHFHHRPSSPSSSLLLVVSLSPLLSPVSVIIIVHHRQFHCRRSF</sequence>
<evidence type="ECO:0008006" key="4">
    <source>
        <dbReference type="Google" id="ProtNLM"/>
    </source>
</evidence>
<dbReference type="Proteomes" id="UP001443914">
    <property type="component" value="Unassembled WGS sequence"/>
</dbReference>
<evidence type="ECO:0000313" key="2">
    <source>
        <dbReference type="EMBL" id="KAK9665967.1"/>
    </source>
</evidence>